<dbReference type="AlphaFoldDB" id="A0A1W6MS66"/>
<reference evidence="1 2" key="1">
    <citation type="submission" date="2017-02" db="EMBL/GenBank/DDBJ databases">
        <authorList>
            <person name="Peterson S.W."/>
        </authorList>
    </citation>
    <scope>NUCLEOTIDE SEQUENCE [LARGE SCALE GENOMIC DNA]</scope>
    <source>
        <strain evidence="1 2">S285</strain>
    </source>
</reference>
<proteinExistence type="predicted"/>
<organism evidence="1 2">
    <name type="scientific">Methylocystis bryophila</name>
    <dbReference type="NCBI Taxonomy" id="655015"/>
    <lineage>
        <taxon>Bacteria</taxon>
        <taxon>Pseudomonadati</taxon>
        <taxon>Pseudomonadota</taxon>
        <taxon>Alphaproteobacteria</taxon>
        <taxon>Hyphomicrobiales</taxon>
        <taxon>Methylocystaceae</taxon>
        <taxon>Methylocystis</taxon>
    </lineage>
</organism>
<keyword evidence="2" id="KW-1185">Reference proteome</keyword>
<name>A0A1W6MS66_9HYPH</name>
<dbReference type="STRING" id="655015.B1812_04155"/>
<protein>
    <submittedName>
        <fullName evidence="1">Uncharacterized protein</fullName>
    </submittedName>
</protein>
<evidence type="ECO:0000313" key="1">
    <source>
        <dbReference type="EMBL" id="ARN80405.1"/>
    </source>
</evidence>
<evidence type="ECO:0000313" key="2">
    <source>
        <dbReference type="Proteomes" id="UP000193978"/>
    </source>
</evidence>
<dbReference type="Proteomes" id="UP000193978">
    <property type="component" value="Chromosome"/>
</dbReference>
<accession>A0A1W6MS66</accession>
<dbReference type="EMBL" id="CP019948">
    <property type="protein sequence ID" value="ARN80405.1"/>
    <property type="molecule type" value="Genomic_DNA"/>
</dbReference>
<dbReference type="KEGG" id="mbry:B1812_04155"/>
<gene>
    <name evidence="1" type="ORF">B1812_04155</name>
</gene>
<sequence length="77" mass="9187">MRALRARDGYERGFLAKKLQFGVMAWALIQPMLNRYPLQRMRSSEETPRQTERRERIPIARVRRFLQRPAERGGTDV</sequence>